<organism evidence="1 2">
    <name type="scientific">Microbispora siamensis</name>
    <dbReference type="NCBI Taxonomy" id="564413"/>
    <lineage>
        <taxon>Bacteria</taxon>
        <taxon>Bacillati</taxon>
        <taxon>Actinomycetota</taxon>
        <taxon>Actinomycetes</taxon>
        <taxon>Streptosporangiales</taxon>
        <taxon>Streptosporangiaceae</taxon>
        <taxon>Microbispora</taxon>
    </lineage>
</organism>
<name>A0ABQ4H1P6_9ACTN</name>
<gene>
    <name evidence="1" type="ORF">Msi02_84090</name>
</gene>
<accession>A0ABQ4H1P6</accession>
<sequence>MVKRHGREAWDLLPEVESYHQQYLFKVQNGYCGIGGTGASCPVALTAGDA</sequence>
<comment type="caution">
    <text evidence="1">The sequence shown here is derived from an EMBL/GenBank/DDBJ whole genome shotgun (WGS) entry which is preliminary data.</text>
</comment>
<evidence type="ECO:0000313" key="1">
    <source>
        <dbReference type="EMBL" id="GIH67592.1"/>
    </source>
</evidence>
<keyword evidence="2" id="KW-1185">Reference proteome</keyword>
<reference evidence="1 2" key="1">
    <citation type="submission" date="2021-01" db="EMBL/GenBank/DDBJ databases">
        <title>Whole genome shotgun sequence of Microbispora siamensis NBRC 104113.</title>
        <authorList>
            <person name="Komaki H."/>
            <person name="Tamura T."/>
        </authorList>
    </citation>
    <scope>NUCLEOTIDE SEQUENCE [LARGE SCALE GENOMIC DNA]</scope>
    <source>
        <strain evidence="1 2">NBRC 104113</strain>
    </source>
</reference>
<proteinExistence type="predicted"/>
<dbReference type="EMBL" id="BOOF01000085">
    <property type="protein sequence ID" value="GIH67592.1"/>
    <property type="molecule type" value="Genomic_DNA"/>
</dbReference>
<dbReference type="Proteomes" id="UP000660454">
    <property type="component" value="Unassembled WGS sequence"/>
</dbReference>
<protein>
    <submittedName>
        <fullName evidence="1">Uncharacterized protein</fullName>
    </submittedName>
</protein>
<dbReference type="InterPro" id="IPR036509">
    <property type="entry name" value="Met_Sox_Rdtase_MsrA_sf"/>
</dbReference>
<evidence type="ECO:0000313" key="2">
    <source>
        <dbReference type="Proteomes" id="UP000660454"/>
    </source>
</evidence>
<dbReference type="Gene3D" id="3.30.1060.10">
    <property type="entry name" value="Peptide methionine sulphoxide reductase MsrA"/>
    <property type="match status" value="1"/>
</dbReference>